<evidence type="ECO:0000313" key="3">
    <source>
        <dbReference type="Proteomes" id="UP000540685"/>
    </source>
</evidence>
<feature type="region of interest" description="Disordered" evidence="1">
    <location>
        <begin position="28"/>
        <end position="67"/>
    </location>
</feature>
<proteinExistence type="predicted"/>
<organism evidence="2 3">
    <name type="scientific">Streptosporangium becharense</name>
    <dbReference type="NCBI Taxonomy" id="1816182"/>
    <lineage>
        <taxon>Bacteria</taxon>
        <taxon>Bacillati</taxon>
        <taxon>Actinomycetota</taxon>
        <taxon>Actinomycetes</taxon>
        <taxon>Streptosporangiales</taxon>
        <taxon>Streptosporangiaceae</taxon>
        <taxon>Streptosporangium</taxon>
    </lineage>
</organism>
<protein>
    <submittedName>
        <fullName evidence="2">Uncharacterized protein</fullName>
    </submittedName>
</protein>
<dbReference type="RefSeq" id="WP_184544922.1">
    <property type="nucleotide sequence ID" value="NZ_JACHMP010000001.1"/>
</dbReference>
<sequence length="67" mass="7300">MSTAMLLEILLGILLTFSAVVTAAVLWPHPPHPPRLRGPRRPTVLPTPPPVDRREPPGRGRPVSPRG</sequence>
<reference evidence="2 3" key="1">
    <citation type="submission" date="2020-08" db="EMBL/GenBank/DDBJ databases">
        <title>Sequencing the genomes of 1000 actinobacteria strains.</title>
        <authorList>
            <person name="Klenk H.-P."/>
        </authorList>
    </citation>
    <scope>NUCLEOTIDE SEQUENCE [LARGE SCALE GENOMIC DNA]</scope>
    <source>
        <strain evidence="2 3">DSM 46887</strain>
    </source>
</reference>
<evidence type="ECO:0000313" key="2">
    <source>
        <dbReference type="EMBL" id="MBB5821145.1"/>
    </source>
</evidence>
<dbReference type="EMBL" id="JACHMP010000001">
    <property type="protein sequence ID" value="MBB5821145.1"/>
    <property type="molecule type" value="Genomic_DNA"/>
</dbReference>
<comment type="caution">
    <text evidence="2">The sequence shown here is derived from an EMBL/GenBank/DDBJ whole genome shotgun (WGS) entry which is preliminary data.</text>
</comment>
<evidence type="ECO:0000256" key="1">
    <source>
        <dbReference type="SAM" id="MobiDB-lite"/>
    </source>
</evidence>
<dbReference type="AlphaFoldDB" id="A0A7W9II36"/>
<dbReference type="Proteomes" id="UP000540685">
    <property type="component" value="Unassembled WGS sequence"/>
</dbReference>
<name>A0A7W9II36_9ACTN</name>
<gene>
    <name evidence="2" type="ORF">F4562_004207</name>
</gene>
<keyword evidence="3" id="KW-1185">Reference proteome</keyword>
<accession>A0A7W9II36</accession>